<dbReference type="PROSITE" id="PS50977">
    <property type="entry name" value="HTH_TETR_2"/>
    <property type="match status" value="1"/>
</dbReference>
<dbReference type="EMBL" id="BMIQ01000006">
    <property type="protein sequence ID" value="GGE14075.1"/>
    <property type="molecule type" value="Genomic_DNA"/>
</dbReference>
<evidence type="ECO:0000256" key="2">
    <source>
        <dbReference type="ARBA" id="ARBA00023125"/>
    </source>
</evidence>
<reference evidence="6" key="1">
    <citation type="journal article" date="2014" name="Int. J. Syst. Evol. Microbiol.">
        <title>Complete genome sequence of Corynebacterium casei LMG S-19264T (=DSM 44701T), isolated from a smear-ripened cheese.</title>
        <authorList>
            <consortium name="US DOE Joint Genome Institute (JGI-PGF)"/>
            <person name="Walter F."/>
            <person name="Albersmeier A."/>
            <person name="Kalinowski J."/>
            <person name="Ruckert C."/>
        </authorList>
    </citation>
    <scope>NUCLEOTIDE SEQUENCE</scope>
    <source>
        <strain evidence="6">CGMCC 1.15367</strain>
    </source>
</reference>
<dbReference type="InterPro" id="IPR001647">
    <property type="entry name" value="HTH_TetR"/>
</dbReference>
<dbReference type="InterPro" id="IPR050109">
    <property type="entry name" value="HTH-type_TetR-like_transc_reg"/>
</dbReference>
<feature type="DNA-binding region" description="H-T-H motif" evidence="4">
    <location>
        <begin position="39"/>
        <end position="58"/>
    </location>
</feature>
<dbReference type="InterPro" id="IPR009057">
    <property type="entry name" value="Homeodomain-like_sf"/>
</dbReference>
<keyword evidence="7" id="KW-1185">Reference proteome</keyword>
<dbReference type="Gene3D" id="1.10.357.10">
    <property type="entry name" value="Tetracycline Repressor, domain 2"/>
    <property type="match status" value="1"/>
</dbReference>
<comment type="caution">
    <text evidence="6">The sequence shown here is derived from an EMBL/GenBank/DDBJ whole genome shotgun (WGS) entry which is preliminary data.</text>
</comment>
<evidence type="ECO:0000259" key="5">
    <source>
        <dbReference type="PROSITE" id="PS50977"/>
    </source>
</evidence>
<name>A0A916ZU18_9HYPH</name>
<reference evidence="6" key="2">
    <citation type="submission" date="2020-09" db="EMBL/GenBank/DDBJ databases">
        <authorList>
            <person name="Sun Q."/>
            <person name="Zhou Y."/>
        </authorList>
    </citation>
    <scope>NUCLEOTIDE SEQUENCE</scope>
    <source>
        <strain evidence="6">CGMCC 1.15367</strain>
    </source>
</reference>
<evidence type="ECO:0000313" key="7">
    <source>
        <dbReference type="Proteomes" id="UP000644699"/>
    </source>
</evidence>
<dbReference type="RefSeq" id="WP_210318490.1">
    <property type="nucleotide sequence ID" value="NZ_BMIQ01000006.1"/>
</dbReference>
<gene>
    <name evidence="6" type="ORF">GCM10011390_36570</name>
</gene>
<dbReference type="Pfam" id="PF00440">
    <property type="entry name" value="TetR_N"/>
    <property type="match status" value="1"/>
</dbReference>
<keyword evidence="1" id="KW-0805">Transcription regulation</keyword>
<sequence>MAADAKGMMQGRHGSEGKAGEILDRIATTVARKGLDGASMQDLAASAGMSVGNFYRYYPSKIALVTALVDQCASDVRADFAAALDAADPVEGMRAILDKNLFAMSRDEAALWLQIDAAALVHPEIAAVKAEMDRSIEDNVFRLVGRLAGPGAEDSAVVGEVAEFLLLFCSSLFRQRAFEDEASFLPKARRMTDRLFAWAQSELGSARAAEQPLKVAS</sequence>
<evidence type="ECO:0000256" key="1">
    <source>
        <dbReference type="ARBA" id="ARBA00023015"/>
    </source>
</evidence>
<protein>
    <recommendedName>
        <fullName evidence="5">HTH tetR-type domain-containing protein</fullName>
    </recommendedName>
</protein>
<dbReference type="SUPFAM" id="SSF46689">
    <property type="entry name" value="Homeodomain-like"/>
    <property type="match status" value="1"/>
</dbReference>
<dbReference type="AlphaFoldDB" id="A0A916ZU18"/>
<keyword evidence="3" id="KW-0804">Transcription</keyword>
<organism evidence="6 7">
    <name type="scientific">Aureimonas endophytica</name>
    <dbReference type="NCBI Taxonomy" id="2027858"/>
    <lineage>
        <taxon>Bacteria</taxon>
        <taxon>Pseudomonadati</taxon>
        <taxon>Pseudomonadota</taxon>
        <taxon>Alphaproteobacteria</taxon>
        <taxon>Hyphomicrobiales</taxon>
        <taxon>Aurantimonadaceae</taxon>
        <taxon>Aureimonas</taxon>
    </lineage>
</organism>
<dbReference type="GO" id="GO:0003700">
    <property type="term" value="F:DNA-binding transcription factor activity"/>
    <property type="evidence" value="ECO:0007669"/>
    <property type="project" value="TreeGrafter"/>
</dbReference>
<dbReference type="PANTHER" id="PTHR30055">
    <property type="entry name" value="HTH-TYPE TRANSCRIPTIONAL REGULATOR RUTR"/>
    <property type="match status" value="1"/>
</dbReference>
<dbReference type="PANTHER" id="PTHR30055:SF234">
    <property type="entry name" value="HTH-TYPE TRANSCRIPTIONAL REGULATOR BETI"/>
    <property type="match status" value="1"/>
</dbReference>
<keyword evidence="2 4" id="KW-0238">DNA-binding</keyword>
<evidence type="ECO:0000256" key="4">
    <source>
        <dbReference type="PROSITE-ProRule" id="PRU00335"/>
    </source>
</evidence>
<proteinExistence type="predicted"/>
<evidence type="ECO:0000313" key="6">
    <source>
        <dbReference type="EMBL" id="GGE14075.1"/>
    </source>
</evidence>
<dbReference type="Proteomes" id="UP000644699">
    <property type="component" value="Unassembled WGS sequence"/>
</dbReference>
<dbReference type="GO" id="GO:0000976">
    <property type="term" value="F:transcription cis-regulatory region binding"/>
    <property type="evidence" value="ECO:0007669"/>
    <property type="project" value="TreeGrafter"/>
</dbReference>
<evidence type="ECO:0000256" key="3">
    <source>
        <dbReference type="ARBA" id="ARBA00023163"/>
    </source>
</evidence>
<feature type="domain" description="HTH tetR-type" evidence="5">
    <location>
        <begin position="16"/>
        <end position="76"/>
    </location>
</feature>
<accession>A0A916ZU18</accession>